<organism evidence="1 2">
    <name type="scientific">Avena sativa</name>
    <name type="common">Oat</name>
    <dbReference type="NCBI Taxonomy" id="4498"/>
    <lineage>
        <taxon>Eukaryota</taxon>
        <taxon>Viridiplantae</taxon>
        <taxon>Streptophyta</taxon>
        <taxon>Embryophyta</taxon>
        <taxon>Tracheophyta</taxon>
        <taxon>Spermatophyta</taxon>
        <taxon>Magnoliopsida</taxon>
        <taxon>Liliopsida</taxon>
        <taxon>Poales</taxon>
        <taxon>Poaceae</taxon>
        <taxon>BOP clade</taxon>
        <taxon>Pooideae</taxon>
        <taxon>Poodae</taxon>
        <taxon>Poeae</taxon>
        <taxon>Poeae Chloroplast Group 1 (Aveneae type)</taxon>
        <taxon>Aveninae</taxon>
        <taxon>Avena</taxon>
    </lineage>
</organism>
<evidence type="ECO:0000313" key="1">
    <source>
        <dbReference type="EnsemblPlants" id="AVESA.00010b.r2.3DG0571380.1.CDS.1"/>
    </source>
</evidence>
<keyword evidence="2" id="KW-1185">Reference proteome</keyword>
<reference evidence="1" key="2">
    <citation type="submission" date="2025-09" db="UniProtKB">
        <authorList>
            <consortium name="EnsemblPlants"/>
        </authorList>
    </citation>
    <scope>IDENTIFICATION</scope>
</reference>
<evidence type="ECO:0000313" key="2">
    <source>
        <dbReference type="Proteomes" id="UP001732700"/>
    </source>
</evidence>
<name>A0ACD5W8C2_AVESA</name>
<protein>
    <submittedName>
        <fullName evidence="1">Uncharacterized protein</fullName>
    </submittedName>
</protein>
<sequence>MEKACKFFLSVIIFLFIWIMTSSCKSAHATDTLIPDQVLSGNHTLLSKNGAFELGFNCQSPPCSEFTFGIWYVNSSTCGPLLVWDFPPIKPWYSDSSKLPYLTSDPWTSFFSLSYGNLQLTDHSTSTIIWSSATGMKDTSTSAVAVLLDNGNLVIRDQVNSSLLFWQSLANLGGTLLPGGWLGLDAEMFGAKYNDSDCASSYLVINTNQPKGFTIFHNKKCFFGTDNLYYSGTFPSWMDFLEDGDSLFLSSSSDLYVHLDSDGTLSAAKLGDCGTLLWSAPVSWQKNSDYSMQEKSHYRLVLTTMAIGVLIVLMLIGLFLFWIRRKSVERPLNCNSTVIVFSEARIKKATKSFSQKLGEGGFGCVFKGALPGFPLVAVKKLKGATQAEKQFRAEVQTIGMIRHVNLVRLFGFCAQGRTRLLVYEYMENGSLNSHLFPKEAKLTWDIRYHIALGTARGLAYLHEECKECIIHCDMKPDNVLLDSDFSPKIADFGMAKLLGRDFSRALTTMRGTIGYLAPEWISGLPITHKADVYSYGMMLLEIISGRRNAQTFMEGKYTYFPIFASIKVNEGVAISLLDPRLEGQADIEQLNRACRIACWCIQDAEDHRPKMGQVVQMLEGVMEVEIPPIPRSLQNYVGMEDWSYSTYVDSSL</sequence>
<reference evidence="1" key="1">
    <citation type="submission" date="2021-05" db="EMBL/GenBank/DDBJ databases">
        <authorList>
            <person name="Scholz U."/>
            <person name="Mascher M."/>
            <person name="Fiebig A."/>
        </authorList>
    </citation>
    <scope>NUCLEOTIDE SEQUENCE [LARGE SCALE GENOMIC DNA]</scope>
</reference>
<accession>A0ACD5W8C2</accession>
<proteinExistence type="predicted"/>
<dbReference type="EnsemblPlants" id="AVESA.00010b.r2.3DG0571380.1">
    <property type="protein sequence ID" value="AVESA.00010b.r2.3DG0571380.1.CDS.1"/>
    <property type="gene ID" value="AVESA.00010b.r2.3DG0571380"/>
</dbReference>
<dbReference type="Proteomes" id="UP001732700">
    <property type="component" value="Chromosome 3D"/>
</dbReference>